<dbReference type="Proteomes" id="UP001589535">
    <property type="component" value="Unassembled WGS sequence"/>
</dbReference>
<feature type="transmembrane region" description="Helical" evidence="1">
    <location>
        <begin position="96"/>
        <end position="114"/>
    </location>
</feature>
<accession>A0ABV5ULH2</accession>
<dbReference type="RefSeq" id="WP_378207886.1">
    <property type="nucleotide sequence ID" value="NZ_JBHMBK010000076.1"/>
</dbReference>
<evidence type="ECO:0000256" key="1">
    <source>
        <dbReference type="SAM" id="Phobius"/>
    </source>
</evidence>
<dbReference type="InterPro" id="IPR033458">
    <property type="entry name" value="DUF5134"/>
</dbReference>
<protein>
    <submittedName>
        <fullName evidence="2">DUF5134 domain-containing protein</fullName>
    </submittedName>
</protein>
<evidence type="ECO:0000313" key="2">
    <source>
        <dbReference type="EMBL" id="MFB9691231.1"/>
    </source>
</evidence>
<keyword evidence="1" id="KW-0812">Transmembrane</keyword>
<feature type="transmembrane region" description="Helical" evidence="1">
    <location>
        <begin position="143"/>
        <end position="166"/>
    </location>
</feature>
<evidence type="ECO:0000313" key="3">
    <source>
        <dbReference type="Proteomes" id="UP001589535"/>
    </source>
</evidence>
<comment type="caution">
    <text evidence="2">The sequence shown here is derived from an EMBL/GenBank/DDBJ whole genome shotgun (WGS) entry which is preliminary data.</text>
</comment>
<organism evidence="2 3">
    <name type="scientific">Amycolatopsis plumensis</name>
    <dbReference type="NCBI Taxonomy" id="236508"/>
    <lineage>
        <taxon>Bacteria</taxon>
        <taxon>Bacillati</taxon>
        <taxon>Actinomycetota</taxon>
        <taxon>Actinomycetes</taxon>
        <taxon>Pseudonocardiales</taxon>
        <taxon>Pseudonocardiaceae</taxon>
        <taxon>Amycolatopsis</taxon>
    </lineage>
</organism>
<feature type="transmembrane region" description="Helical" evidence="1">
    <location>
        <begin position="6"/>
        <end position="24"/>
    </location>
</feature>
<gene>
    <name evidence="2" type="ORF">ACFFTO_44270</name>
</gene>
<keyword evidence="1" id="KW-1133">Transmembrane helix</keyword>
<feature type="transmembrane region" description="Helical" evidence="1">
    <location>
        <begin position="178"/>
        <end position="198"/>
    </location>
</feature>
<feature type="transmembrane region" description="Helical" evidence="1">
    <location>
        <begin position="36"/>
        <end position="53"/>
    </location>
</feature>
<dbReference type="EMBL" id="JBHMBK010000076">
    <property type="protein sequence ID" value="MFB9691231.1"/>
    <property type="molecule type" value="Genomic_DNA"/>
</dbReference>
<keyword evidence="1" id="KW-0472">Membrane</keyword>
<proteinExistence type="predicted"/>
<keyword evidence="3" id="KW-1185">Reference proteome</keyword>
<feature type="transmembrane region" description="Helical" evidence="1">
    <location>
        <begin position="65"/>
        <end position="84"/>
    </location>
</feature>
<sequence length="199" mass="20642">MIEPTGLRWILTAVFAAAGAFCLYRCVRQGPLMSRIADVLHAAMCAAMIAMAWPATMSVARVPQLVLFACAAMWFAVVTVRGAAVHCSRWQSGYHAVMMAAMAWMVFAMPSAMASGSGTMDMSGHHGGSTAMTSTAGSTPADVLIVALVLAAVFGLAGIAFLARAIDGVRVARPSVRTAGWGADGLMGLGTTLMLLAML</sequence>
<dbReference type="Pfam" id="PF17197">
    <property type="entry name" value="DUF5134"/>
    <property type="match status" value="1"/>
</dbReference>
<name>A0ABV5ULH2_9PSEU</name>
<reference evidence="2 3" key="1">
    <citation type="submission" date="2024-09" db="EMBL/GenBank/DDBJ databases">
        <authorList>
            <person name="Sun Q."/>
            <person name="Mori K."/>
        </authorList>
    </citation>
    <scope>NUCLEOTIDE SEQUENCE [LARGE SCALE GENOMIC DNA]</scope>
    <source>
        <strain evidence="2 3">JCM 13852</strain>
    </source>
</reference>